<dbReference type="EMBL" id="CAJOBC010018437">
    <property type="protein sequence ID" value="CAF4037156.1"/>
    <property type="molecule type" value="Genomic_DNA"/>
</dbReference>
<dbReference type="OrthoDB" id="10064970at2759"/>
<reference evidence="2" key="1">
    <citation type="submission" date="2021-02" db="EMBL/GenBank/DDBJ databases">
        <authorList>
            <person name="Nowell W R."/>
        </authorList>
    </citation>
    <scope>NUCLEOTIDE SEQUENCE</scope>
</reference>
<dbReference type="Proteomes" id="UP000663829">
    <property type="component" value="Unassembled WGS sequence"/>
</dbReference>
<organism evidence="2 6">
    <name type="scientific">Didymodactylos carnosus</name>
    <dbReference type="NCBI Taxonomy" id="1234261"/>
    <lineage>
        <taxon>Eukaryota</taxon>
        <taxon>Metazoa</taxon>
        <taxon>Spiralia</taxon>
        <taxon>Gnathifera</taxon>
        <taxon>Rotifera</taxon>
        <taxon>Eurotatoria</taxon>
        <taxon>Bdelloidea</taxon>
        <taxon>Philodinida</taxon>
        <taxon>Philodinidae</taxon>
        <taxon>Didymodactylos</taxon>
    </lineage>
</organism>
<protein>
    <submittedName>
        <fullName evidence="2">Uncharacterized protein</fullName>
    </submittedName>
</protein>
<evidence type="ECO:0000313" key="5">
    <source>
        <dbReference type="EMBL" id="CAF4167031.1"/>
    </source>
</evidence>
<dbReference type="Proteomes" id="UP000682733">
    <property type="component" value="Unassembled WGS sequence"/>
</dbReference>
<keyword evidence="1" id="KW-0812">Transmembrane</keyword>
<keyword evidence="1" id="KW-1133">Transmembrane helix</keyword>
<evidence type="ECO:0000313" key="4">
    <source>
        <dbReference type="EMBL" id="CAF4037156.1"/>
    </source>
</evidence>
<dbReference type="EMBL" id="CAJNOQ010010762">
    <property type="protein sequence ID" value="CAF1260361.1"/>
    <property type="molecule type" value="Genomic_DNA"/>
</dbReference>
<keyword evidence="6" id="KW-1185">Reference proteome</keyword>
<comment type="caution">
    <text evidence="2">The sequence shown here is derived from an EMBL/GenBank/DDBJ whole genome shotgun (WGS) entry which is preliminary data.</text>
</comment>
<evidence type="ECO:0000313" key="3">
    <source>
        <dbReference type="EMBL" id="CAF1356868.1"/>
    </source>
</evidence>
<feature type="transmembrane region" description="Helical" evidence="1">
    <location>
        <begin position="137"/>
        <end position="154"/>
    </location>
</feature>
<evidence type="ECO:0000313" key="6">
    <source>
        <dbReference type="Proteomes" id="UP000663829"/>
    </source>
</evidence>
<evidence type="ECO:0000313" key="2">
    <source>
        <dbReference type="EMBL" id="CAF1260361.1"/>
    </source>
</evidence>
<proteinExistence type="predicted"/>
<sequence>MKCTNVQIAECEFKFKSLKHHLGGINSDHGFCAEDCTNVVKKISYDRISNSFIGFCTPLNNGVPQPIYFETDNFYTLENWFKTAEKSSLLNFHMIQPITSNLSQSAPFILYKQNFTSCLKISSKDVLSMLTENSNTTAIRFCLTIIHLTILAYIDKTISVSDRIYFAWITAFMCQFWYMWIQCNSFNTHSFAPRNNSKTAVKNKKRDKTKFFITKPMFFSIELNAHNLTYLTMQVMNKQLPPESLNIYLFSSQSREATFRNCRALPGTFSSSTNFNVQEFIKRSEKLAVLSEIKTYEN</sequence>
<feature type="transmembrane region" description="Helical" evidence="1">
    <location>
        <begin position="163"/>
        <end position="181"/>
    </location>
</feature>
<keyword evidence="1" id="KW-0472">Membrane</keyword>
<gene>
    <name evidence="2" type="ORF">GPM918_LOCUS26574</name>
    <name evidence="3" type="ORF">OVA965_LOCUS31055</name>
    <name evidence="4" type="ORF">SRO942_LOCUS26749</name>
    <name evidence="5" type="ORF">TMI583_LOCUS31875</name>
</gene>
<dbReference type="AlphaFoldDB" id="A0A815ANH3"/>
<evidence type="ECO:0000256" key="1">
    <source>
        <dbReference type="SAM" id="Phobius"/>
    </source>
</evidence>
<accession>A0A815ANH3</accession>
<dbReference type="EMBL" id="CAJOBA010044672">
    <property type="protein sequence ID" value="CAF4167031.1"/>
    <property type="molecule type" value="Genomic_DNA"/>
</dbReference>
<dbReference type="Proteomes" id="UP000681722">
    <property type="component" value="Unassembled WGS sequence"/>
</dbReference>
<dbReference type="Proteomes" id="UP000677228">
    <property type="component" value="Unassembled WGS sequence"/>
</dbReference>
<name>A0A815ANH3_9BILA</name>
<dbReference type="EMBL" id="CAJNOK010023022">
    <property type="protein sequence ID" value="CAF1356868.1"/>
    <property type="molecule type" value="Genomic_DNA"/>
</dbReference>